<gene>
    <name evidence="2" type="ORF">LCGC14_2500550</name>
</gene>
<keyword evidence="1" id="KW-1133">Transmembrane helix</keyword>
<dbReference type="EMBL" id="LAZR01039863">
    <property type="protein sequence ID" value="KKL15945.1"/>
    <property type="molecule type" value="Genomic_DNA"/>
</dbReference>
<accession>A0A0F9B2Q8</accession>
<proteinExistence type="predicted"/>
<keyword evidence="1" id="KW-0472">Membrane</keyword>
<protein>
    <submittedName>
        <fullName evidence="2">Uncharacterized protein</fullName>
    </submittedName>
</protein>
<evidence type="ECO:0000313" key="2">
    <source>
        <dbReference type="EMBL" id="KKL15945.1"/>
    </source>
</evidence>
<reference evidence="2" key="1">
    <citation type="journal article" date="2015" name="Nature">
        <title>Complex archaea that bridge the gap between prokaryotes and eukaryotes.</title>
        <authorList>
            <person name="Spang A."/>
            <person name="Saw J.H."/>
            <person name="Jorgensen S.L."/>
            <person name="Zaremba-Niedzwiedzka K."/>
            <person name="Martijn J."/>
            <person name="Lind A.E."/>
            <person name="van Eijk R."/>
            <person name="Schleper C."/>
            <person name="Guy L."/>
            <person name="Ettema T.J."/>
        </authorList>
    </citation>
    <scope>NUCLEOTIDE SEQUENCE</scope>
</reference>
<evidence type="ECO:0000256" key="1">
    <source>
        <dbReference type="SAM" id="Phobius"/>
    </source>
</evidence>
<keyword evidence="1" id="KW-0812">Transmembrane</keyword>
<dbReference type="AlphaFoldDB" id="A0A0F9B2Q8"/>
<sequence>MKKYLTEERFEKFLGNDFYHLKSKVTMSLWLSGVILVAVVGKSIVDFFFGG</sequence>
<organism evidence="2">
    <name type="scientific">marine sediment metagenome</name>
    <dbReference type="NCBI Taxonomy" id="412755"/>
    <lineage>
        <taxon>unclassified sequences</taxon>
        <taxon>metagenomes</taxon>
        <taxon>ecological metagenomes</taxon>
    </lineage>
</organism>
<comment type="caution">
    <text evidence="2">The sequence shown here is derived from an EMBL/GenBank/DDBJ whole genome shotgun (WGS) entry which is preliminary data.</text>
</comment>
<feature type="transmembrane region" description="Helical" evidence="1">
    <location>
        <begin position="29"/>
        <end position="49"/>
    </location>
</feature>
<name>A0A0F9B2Q8_9ZZZZ</name>